<name>A0A2I2KX66_9ACTN</name>
<protein>
    <submittedName>
        <fullName evidence="2">Uncharacterized protein</fullName>
    </submittedName>
</protein>
<proteinExistence type="predicted"/>
<dbReference type="Proteomes" id="UP000234331">
    <property type="component" value="Unassembled WGS sequence"/>
</dbReference>
<evidence type="ECO:0000256" key="1">
    <source>
        <dbReference type="SAM" id="MobiDB-lite"/>
    </source>
</evidence>
<evidence type="ECO:0000313" key="3">
    <source>
        <dbReference type="Proteomes" id="UP000234331"/>
    </source>
</evidence>
<organism evidence="2 3">
    <name type="scientific">Frankia canadensis</name>
    <dbReference type="NCBI Taxonomy" id="1836972"/>
    <lineage>
        <taxon>Bacteria</taxon>
        <taxon>Bacillati</taxon>
        <taxon>Actinomycetota</taxon>
        <taxon>Actinomycetes</taxon>
        <taxon>Frankiales</taxon>
        <taxon>Frankiaceae</taxon>
        <taxon>Frankia</taxon>
    </lineage>
</organism>
<feature type="region of interest" description="Disordered" evidence="1">
    <location>
        <begin position="14"/>
        <end position="65"/>
    </location>
</feature>
<gene>
    <name evidence="2" type="ORF">FRACA_4270003</name>
</gene>
<sequence length="281" mass="31820">MKATEVRAGCLFRTPCSRCGEPPTSASRRRAGRDRGRLPGHQPADASGQPDPARRDGLRRRTASLTAPDGSCRGCLRRGCRCQWRPRRLVLNAMASSAARKSRLPRAPASYFQLRVELTVRSSVATTLINYVHCMPHGRRISVFMCVFIPFFAFADRCRGKLKEYNESRKPRGVALGTCEVAPYAGLVVIVYEVEVRFCWWFRGEFFTLHYFFDSILSPLLIRFLKSVFSRRSAACRDRLRLGTCRRSYSSLFGGCRMLHPVRIKSYLTGGVLLLAPCDIR</sequence>
<reference evidence="2 3" key="1">
    <citation type="submission" date="2017-06" db="EMBL/GenBank/DDBJ databases">
        <authorList>
            <person name="Kim H.J."/>
            <person name="Triplett B.A."/>
        </authorList>
    </citation>
    <scope>NUCLEOTIDE SEQUENCE [LARGE SCALE GENOMIC DNA]</scope>
    <source>
        <strain evidence="2">FRACA_ARgP5</strain>
    </source>
</reference>
<dbReference type="EMBL" id="FZMO01000365">
    <property type="protein sequence ID" value="SNQ50249.1"/>
    <property type="molecule type" value="Genomic_DNA"/>
</dbReference>
<keyword evidence="3" id="KW-1185">Reference proteome</keyword>
<evidence type="ECO:0000313" key="2">
    <source>
        <dbReference type="EMBL" id="SNQ50249.1"/>
    </source>
</evidence>
<accession>A0A2I2KX66</accession>
<dbReference type="AlphaFoldDB" id="A0A2I2KX66"/>